<comment type="caution">
    <text evidence="3">The sequence shown here is derived from an EMBL/GenBank/DDBJ whole genome shotgun (WGS) entry which is preliminary data.</text>
</comment>
<gene>
    <name evidence="3" type="ORF">FBZ93_12097</name>
</gene>
<dbReference type="AlphaFoldDB" id="A0A560KXF4"/>
<accession>A0A560KXF4</accession>
<proteinExistence type="inferred from homology"/>
<name>A0A560KXF4_9BRAD</name>
<protein>
    <submittedName>
        <fullName evidence="3">Putative TIM-barrel fold metal-dependent hydrolase</fullName>
    </submittedName>
</protein>
<dbReference type="PANTHER" id="PTHR43569">
    <property type="entry name" value="AMIDOHYDROLASE"/>
    <property type="match status" value="1"/>
</dbReference>
<reference evidence="3 4" key="1">
    <citation type="submission" date="2019-06" db="EMBL/GenBank/DDBJ databases">
        <title>Genomic Encyclopedia of Type Strains, Phase IV (KMG-V): Genome sequencing to study the core and pangenomes of soil and plant-associated prokaryotes.</title>
        <authorList>
            <person name="Whitman W."/>
        </authorList>
    </citation>
    <scope>NUCLEOTIDE SEQUENCE [LARGE SCALE GENOMIC DNA]</scope>
    <source>
        <strain evidence="3 4">BR 10355</strain>
    </source>
</reference>
<evidence type="ECO:0000259" key="2">
    <source>
        <dbReference type="Pfam" id="PF04909"/>
    </source>
</evidence>
<keyword evidence="4" id="KW-1185">Reference proteome</keyword>
<dbReference type="Pfam" id="PF04909">
    <property type="entry name" value="Amidohydro_2"/>
    <property type="match status" value="1"/>
</dbReference>
<dbReference type="GO" id="GO:0016787">
    <property type="term" value="F:hydrolase activity"/>
    <property type="evidence" value="ECO:0007669"/>
    <property type="project" value="UniProtKB-KW"/>
</dbReference>
<evidence type="ECO:0000313" key="3">
    <source>
        <dbReference type="EMBL" id="TWB87799.1"/>
    </source>
</evidence>
<evidence type="ECO:0000256" key="1">
    <source>
        <dbReference type="ARBA" id="ARBA00038310"/>
    </source>
</evidence>
<feature type="domain" description="Amidohydrolase-related" evidence="2">
    <location>
        <begin position="49"/>
        <end position="317"/>
    </location>
</feature>
<sequence>MFAPFGFNWVPFIEDATCRNARVVRLTKASWYRILVRGIHQKSTQAMIIDAQVHAYERNKPERPWAATIAGPEEVTAEDMVRAMTEVGVNGAILVSPFSLYRYDASYALEAHARHPTRFGLVRPFDPLNPAITEQIADWRSTKGAIGARLMLDPKVAVDNPGIGQMLAASANHALPVNVFCWGQLDRLDTIAARNPNTIIVIDHIGLPQPIAPPAPPDPWAELPKVLHLARHPNVMIKISGACTLSHQSYPYDDIWAPLKRIFDAYGLDRCLWGTDWTRATALLSYGQGVDAFRRSTRLSESDLAKLMGDTLSRVYNWAPREP</sequence>
<dbReference type="InterPro" id="IPR052350">
    <property type="entry name" value="Metallo-dep_Lactonases"/>
</dbReference>
<dbReference type="Gene3D" id="3.20.20.140">
    <property type="entry name" value="Metal-dependent hydrolases"/>
    <property type="match status" value="1"/>
</dbReference>
<dbReference type="SUPFAM" id="SSF51556">
    <property type="entry name" value="Metallo-dependent hydrolases"/>
    <property type="match status" value="1"/>
</dbReference>
<organism evidence="3 4">
    <name type="scientific">Bradyrhizobium macuxiense</name>
    <dbReference type="NCBI Taxonomy" id="1755647"/>
    <lineage>
        <taxon>Bacteria</taxon>
        <taxon>Pseudomonadati</taxon>
        <taxon>Pseudomonadota</taxon>
        <taxon>Alphaproteobacteria</taxon>
        <taxon>Hyphomicrobiales</taxon>
        <taxon>Nitrobacteraceae</taxon>
        <taxon>Bradyrhizobium</taxon>
    </lineage>
</organism>
<evidence type="ECO:0000313" key="4">
    <source>
        <dbReference type="Proteomes" id="UP000321304"/>
    </source>
</evidence>
<dbReference type="Proteomes" id="UP000321304">
    <property type="component" value="Unassembled WGS sequence"/>
</dbReference>
<dbReference type="PANTHER" id="PTHR43569:SF2">
    <property type="entry name" value="AMIDOHYDROLASE-RELATED DOMAIN-CONTAINING PROTEIN"/>
    <property type="match status" value="1"/>
</dbReference>
<dbReference type="InterPro" id="IPR006680">
    <property type="entry name" value="Amidohydro-rel"/>
</dbReference>
<dbReference type="OrthoDB" id="7183088at2"/>
<comment type="similarity">
    <text evidence="1">Belongs to the metallo-dependent hydrolases superfamily.</text>
</comment>
<dbReference type="InterPro" id="IPR032466">
    <property type="entry name" value="Metal_Hydrolase"/>
</dbReference>
<dbReference type="EMBL" id="VITY01000020">
    <property type="protein sequence ID" value="TWB87799.1"/>
    <property type="molecule type" value="Genomic_DNA"/>
</dbReference>
<keyword evidence="3" id="KW-0378">Hydrolase</keyword>